<evidence type="ECO:0000256" key="4">
    <source>
        <dbReference type="ARBA" id="ARBA00022741"/>
    </source>
</evidence>
<evidence type="ECO:0000256" key="1">
    <source>
        <dbReference type="ARBA" id="ARBA00000642"/>
    </source>
</evidence>
<comment type="catalytic activity">
    <reaction evidence="1 8">
        <text>(2R)-3-phosphoglycerate + ATP = (2R)-3-phospho-glyceroyl phosphate + ADP</text>
        <dbReference type="Rhea" id="RHEA:14801"/>
        <dbReference type="ChEBI" id="CHEBI:30616"/>
        <dbReference type="ChEBI" id="CHEBI:57604"/>
        <dbReference type="ChEBI" id="CHEBI:58272"/>
        <dbReference type="ChEBI" id="CHEBI:456216"/>
        <dbReference type="EC" id="2.7.2.3"/>
    </reaction>
</comment>
<comment type="similarity">
    <text evidence="8">Belongs to the phosphoglycerate kinase family.</text>
</comment>
<dbReference type="AlphaFoldDB" id="A0A1F6XM89"/>
<accession>A0A1F6XM89</accession>
<evidence type="ECO:0000256" key="6">
    <source>
        <dbReference type="ARBA" id="ARBA00022840"/>
    </source>
</evidence>
<keyword evidence="3 8" id="KW-0808">Transferase</keyword>
<dbReference type="GO" id="GO:0004618">
    <property type="term" value="F:phosphoglycerate kinase activity"/>
    <property type="evidence" value="ECO:0007669"/>
    <property type="project" value="UniProtKB-EC"/>
</dbReference>
<evidence type="ECO:0000256" key="7">
    <source>
        <dbReference type="PIRSR" id="PIRSR000724-2"/>
    </source>
</evidence>
<sequence>MRSIEQIENVAGKTAIVRVDFNVPIKDGKVEDDFRIKAAMPTIQYILKNGAKVILLSHHSDSKQTMEPIQRYLVNFFPEEQVKLLENLRFDLGEEKNDPKFAEHLASLGDFYVNDAFPVSHRAHASIVGIPKYLPSYAGFQLEKEVENLSHAFREPKRPFLFILGGAKFSTKMPLIQKYLELADQVFIGGALANDFLKAQGHEVGRSLIDETDYDIRVILQNKKLILPVDVVVKNVTNSVIAENVTKKVSEVGKDDFILDMGSETIKNLESTIKSSKLILWNGPLGKYEAGGGGATKEVLKLVSESGAESIIGGGDLVSVLSSLEPRTYELKPNLFISTGGGATLEFLVNGTLPGIKALE</sequence>
<dbReference type="PANTHER" id="PTHR11406">
    <property type="entry name" value="PHOSPHOGLYCERATE KINASE"/>
    <property type="match status" value="1"/>
</dbReference>
<keyword evidence="4" id="KW-0547">Nucleotide-binding</keyword>
<reference evidence="9 10" key="1">
    <citation type="journal article" date="2016" name="Nat. Commun.">
        <title>Thousands of microbial genomes shed light on interconnected biogeochemical processes in an aquifer system.</title>
        <authorList>
            <person name="Anantharaman K."/>
            <person name="Brown C.T."/>
            <person name="Hug L.A."/>
            <person name="Sharon I."/>
            <person name="Castelle C.J."/>
            <person name="Probst A.J."/>
            <person name="Thomas B.C."/>
            <person name="Singh A."/>
            <person name="Wilkins M.J."/>
            <person name="Karaoz U."/>
            <person name="Brodie E.L."/>
            <person name="Williams K.H."/>
            <person name="Hubbard S.S."/>
            <person name="Banfield J.F."/>
        </authorList>
    </citation>
    <scope>NUCLEOTIDE SEQUENCE [LARGE SCALE GENOMIC DNA]</scope>
</reference>
<evidence type="ECO:0000313" key="10">
    <source>
        <dbReference type="Proteomes" id="UP000176629"/>
    </source>
</evidence>
<evidence type="ECO:0000313" key="9">
    <source>
        <dbReference type="EMBL" id="OGI95141.1"/>
    </source>
</evidence>
<proteinExistence type="inferred from homology"/>
<evidence type="ECO:0000256" key="5">
    <source>
        <dbReference type="ARBA" id="ARBA00022777"/>
    </source>
</evidence>
<feature type="binding site" evidence="7">
    <location>
        <position position="172"/>
    </location>
    <ligand>
        <name>ATP</name>
        <dbReference type="ChEBI" id="CHEBI:30616"/>
    </ligand>
</feature>
<dbReference type="Proteomes" id="UP000176629">
    <property type="component" value="Unassembled WGS sequence"/>
</dbReference>
<comment type="caution">
    <text evidence="9">The sequence shown here is derived from an EMBL/GenBank/DDBJ whole genome shotgun (WGS) entry which is preliminary data.</text>
</comment>
<dbReference type="PANTHER" id="PTHR11406:SF23">
    <property type="entry name" value="PHOSPHOGLYCERATE KINASE 1, CHLOROPLASTIC-RELATED"/>
    <property type="match status" value="1"/>
</dbReference>
<dbReference type="STRING" id="1801773.A3A03_01820"/>
<name>A0A1F6XM89_9BACT</name>
<dbReference type="EMBL" id="MFUX01000001">
    <property type="protein sequence ID" value="OGI95141.1"/>
    <property type="molecule type" value="Genomic_DNA"/>
</dbReference>
<dbReference type="GO" id="GO:0006096">
    <property type="term" value="P:glycolytic process"/>
    <property type="evidence" value="ECO:0007669"/>
    <property type="project" value="InterPro"/>
</dbReference>
<dbReference type="InterPro" id="IPR001576">
    <property type="entry name" value="Phosphoglycerate_kinase"/>
</dbReference>
<dbReference type="Gene3D" id="3.40.50.1260">
    <property type="entry name" value="Phosphoglycerate kinase, N-terminal domain"/>
    <property type="match status" value="3"/>
</dbReference>
<dbReference type="GO" id="GO:0005524">
    <property type="term" value="F:ATP binding"/>
    <property type="evidence" value="ECO:0007669"/>
    <property type="project" value="UniProtKB-KW"/>
</dbReference>
<gene>
    <name evidence="9" type="ORF">A3A03_01820</name>
</gene>
<dbReference type="GO" id="GO:0005829">
    <property type="term" value="C:cytosol"/>
    <property type="evidence" value="ECO:0007669"/>
    <property type="project" value="TreeGrafter"/>
</dbReference>
<keyword evidence="6 7" id="KW-0067">ATP-binding</keyword>
<dbReference type="Pfam" id="PF00162">
    <property type="entry name" value="PGK"/>
    <property type="match status" value="2"/>
</dbReference>
<protein>
    <recommendedName>
        <fullName evidence="2 8">Phosphoglycerate kinase</fullName>
        <ecNumber evidence="2 8">2.7.2.3</ecNumber>
    </recommendedName>
</protein>
<dbReference type="GO" id="GO:0006094">
    <property type="term" value="P:gluconeogenesis"/>
    <property type="evidence" value="ECO:0007669"/>
    <property type="project" value="TreeGrafter"/>
</dbReference>
<keyword evidence="5 8" id="KW-0418">Kinase</keyword>
<dbReference type="InterPro" id="IPR015824">
    <property type="entry name" value="Phosphoglycerate_kinase_N"/>
</dbReference>
<dbReference type="InterPro" id="IPR036043">
    <property type="entry name" value="Phosphoglycerate_kinase_sf"/>
</dbReference>
<evidence type="ECO:0000256" key="8">
    <source>
        <dbReference type="RuleBase" id="RU000532"/>
    </source>
</evidence>
<dbReference type="EC" id="2.7.2.3" evidence="2 8"/>
<dbReference type="PRINTS" id="PR00477">
    <property type="entry name" value="PHGLYCKINASE"/>
</dbReference>
<feature type="binding site" evidence="7">
    <location>
        <position position="289"/>
    </location>
    <ligand>
        <name>ATP</name>
        <dbReference type="ChEBI" id="CHEBI:30616"/>
    </ligand>
</feature>
<evidence type="ECO:0000256" key="2">
    <source>
        <dbReference type="ARBA" id="ARBA00013061"/>
    </source>
</evidence>
<dbReference type="GO" id="GO:0043531">
    <property type="term" value="F:ADP binding"/>
    <property type="evidence" value="ECO:0007669"/>
    <property type="project" value="TreeGrafter"/>
</dbReference>
<evidence type="ECO:0000256" key="3">
    <source>
        <dbReference type="ARBA" id="ARBA00022679"/>
    </source>
</evidence>
<dbReference type="PIRSF" id="PIRSF000724">
    <property type="entry name" value="Pgk"/>
    <property type="match status" value="1"/>
</dbReference>
<organism evidence="9 10">
    <name type="scientific">Candidatus Nomurabacteria bacterium RIFCSPLOWO2_01_FULL_40_18</name>
    <dbReference type="NCBI Taxonomy" id="1801773"/>
    <lineage>
        <taxon>Bacteria</taxon>
        <taxon>Candidatus Nomuraibacteriota</taxon>
    </lineage>
</organism>
<dbReference type="SUPFAM" id="SSF53748">
    <property type="entry name" value="Phosphoglycerate kinase"/>
    <property type="match status" value="1"/>
</dbReference>